<name>A0A284SCC8_ARMOS</name>
<sequence>MSALCYVTYRPHQPTLTLSSTTSTRRVTQRHNAIRRADASCLVISSTLIFEEFVPMLLTENGDIFGVLVLPFLTESDADMVGVRWSLVNFIRGASESDLHWSGNVSFPVCQCYSLRKCPLALALIDIFEA</sequence>
<keyword evidence="2" id="KW-1185">Reference proteome</keyword>
<accession>A0A284SCC8</accession>
<organism evidence="1 2">
    <name type="scientific">Armillaria ostoyae</name>
    <name type="common">Armillaria root rot fungus</name>
    <dbReference type="NCBI Taxonomy" id="47428"/>
    <lineage>
        <taxon>Eukaryota</taxon>
        <taxon>Fungi</taxon>
        <taxon>Dikarya</taxon>
        <taxon>Basidiomycota</taxon>
        <taxon>Agaricomycotina</taxon>
        <taxon>Agaricomycetes</taxon>
        <taxon>Agaricomycetidae</taxon>
        <taxon>Agaricales</taxon>
        <taxon>Marasmiineae</taxon>
        <taxon>Physalacriaceae</taxon>
        <taxon>Armillaria</taxon>
    </lineage>
</organism>
<dbReference type="AlphaFoldDB" id="A0A284SCC8"/>
<reference evidence="2" key="1">
    <citation type="journal article" date="2017" name="Nat. Ecol. Evol.">
        <title>Genome expansion and lineage-specific genetic innovations in the forest pathogenic fungi Armillaria.</title>
        <authorList>
            <person name="Sipos G."/>
            <person name="Prasanna A.N."/>
            <person name="Walter M.C."/>
            <person name="O'Connor E."/>
            <person name="Balint B."/>
            <person name="Krizsan K."/>
            <person name="Kiss B."/>
            <person name="Hess J."/>
            <person name="Varga T."/>
            <person name="Slot J."/>
            <person name="Riley R."/>
            <person name="Boka B."/>
            <person name="Rigling D."/>
            <person name="Barry K."/>
            <person name="Lee J."/>
            <person name="Mihaltcheva S."/>
            <person name="LaButti K."/>
            <person name="Lipzen A."/>
            <person name="Waldron R."/>
            <person name="Moloney N.M."/>
            <person name="Sperisen C."/>
            <person name="Kredics L."/>
            <person name="Vagvoelgyi C."/>
            <person name="Patrignani A."/>
            <person name="Fitzpatrick D."/>
            <person name="Nagy I."/>
            <person name="Doyle S."/>
            <person name="Anderson J.B."/>
            <person name="Grigoriev I.V."/>
            <person name="Gueldener U."/>
            <person name="Muensterkoetter M."/>
            <person name="Nagy L.G."/>
        </authorList>
    </citation>
    <scope>NUCLEOTIDE SEQUENCE [LARGE SCALE GENOMIC DNA]</scope>
    <source>
        <strain evidence="2">C18/9</strain>
    </source>
</reference>
<evidence type="ECO:0000313" key="1">
    <source>
        <dbReference type="EMBL" id="SJL18657.1"/>
    </source>
</evidence>
<dbReference type="Proteomes" id="UP000219338">
    <property type="component" value="Unassembled WGS sequence"/>
</dbReference>
<proteinExistence type="predicted"/>
<dbReference type="EMBL" id="FUEG01000065">
    <property type="protein sequence ID" value="SJL18657.1"/>
    <property type="molecule type" value="Genomic_DNA"/>
</dbReference>
<gene>
    <name evidence="1" type="ORF">ARMOST_22254</name>
</gene>
<protein>
    <submittedName>
        <fullName evidence="1">Uncharacterized protein</fullName>
    </submittedName>
</protein>
<evidence type="ECO:0000313" key="2">
    <source>
        <dbReference type="Proteomes" id="UP000219338"/>
    </source>
</evidence>